<organism evidence="2 3">
    <name type="scientific">Azoarcus taiwanensis</name>
    <dbReference type="NCBI Taxonomy" id="666964"/>
    <lineage>
        <taxon>Bacteria</taxon>
        <taxon>Pseudomonadati</taxon>
        <taxon>Pseudomonadota</taxon>
        <taxon>Betaproteobacteria</taxon>
        <taxon>Rhodocyclales</taxon>
        <taxon>Zoogloeaceae</taxon>
        <taxon>Azoarcus</taxon>
    </lineage>
</organism>
<keyword evidence="3" id="KW-1185">Reference proteome</keyword>
<dbReference type="Proteomes" id="UP000599523">
    <property type="component" value="Unassembled WGS sequence"/>
</dbReference>
<protein>
    <recommendedName>
        <fullName evidence="4">Sn-glycerol-3-phosphate transporter</fullName>
    </recommendedName>
</protein>
<evidence type="ECO:0000313" key="3">
    <source>
        <dbReference type="Proteomes" id="UP000599523"/>
    </source>
</evidence>
<comment type="caution">
    <text evidence="2">The sequence shown here is derived from an EMBL/GenBank/DDBJ whole genome shotgun (WGS) entry which is preliminary data.</text>
</comment>
<evidence type="ECO:0000313" key="2">
    <source>
        <dbReference type="EMBL" id="NMG03808.1"/>
    </source>
</evidence>
<gene>
    <name evidence="2" type="ORF">GPA21_12625</name>
</gene>
<accession>A0A972F883</accession>
<evidence type="ECO:0000256" key="1">
    <source>
        <dbReference type="SAM" id="SignalP"/>
    </source>
</evidence>
<sequence length="183" mass="20232">MRPFLPVVLAALSSAAATAEASAEATGGFWADGDLLLKTSLYTRHYSDDPRHNNDQRMINLEWIAGPDYGPTWTDRAFAHAPQTRWLIGGAGFRNSFGQQSTYLYGGFRRELTGGEHTSTYIKLTGGLLHGYRGEFRDKIPFNQLGIAPAILPAIGVDYRRMNFELIPFGKAGLMVNIGLHTR</sequence>
<feature type="signal peptide" evidence="1">
    <location>
        <begin position="1"/>
        <end position="19"/>
    </location>
</feature>
<name>A0A972F883_9RHOO</name>
<keyword evidence="1" id="KW-0732">Signal</keyword>
<reference evidence="2" key="1">
    <citation type="submission" date="2019-12" db="EMBL/GenBank/DDBJ databases">
        <title>Comparative genomics gives insights into the taxonomy of the Azoarcus-Aromatoleum group and reveals separate origins of nif in the plant-associated Azoarcus and non-plant-associated Aromatoleum sub-groups.</title>
        <authorList>
            <person name="Lafos M."/>
            <person name="Maluk M."/>
            <person name="Batista M."/>
            <person name="Junghare M."/>
            <person name="Carmona M."/>
            <person name="Faoro H."/>
            <person name="Cruz L.M."/>
            <person name="Battistoni F."/>
            <person name="De Souza E."/>
            <person name="Pedrosa F."/>
            <person name="Chen W.-M."/>
            <person name="Poole P.S."/>
            <person name="Dixon R.A."/>
            <person name="James E.K."/>
        </authorList>
    </citation>
    <scope>NUCLEOTIDE SEQUENCE</scope>
    <source>
        <strain evidence="2">NSC3</strain>
    </source>
</reference>
<proteinExistence type="predicted"/>
<feature type="chain" id="PRO_5037308226" description="Sn-glycerol-3-phosphate transporter" evidence="1">
    <location>
        <begin position="20"/>
        <end position="183"/>
    </location>
</feature>
<evidence type="ECO:0008006" key="4">
    <source>
        <dbReference type="Google" id="ProtNLM"/>
    </source>
</evidence>
<dbReference type="EMBL" id="WTVM01000075">
    <property type="protein sequence ID" value="NMG03808.1"/>
    <property type="molecule type" value="Genomic_DNA"/>
</dbReference>
<dbReference type="AlphaFoldDB" id="A0A972F883"/>